<sequence>EIREKEERANSIDSKTAETVGKMQEQINIQADRIRQLNNELNERNQSLAVLSSQLRTYRLRDAMATAQQ</sequence>
<dbReference type="Proteomes" id="UP001331761">
    <property type="component" value="Unassembled WGS sequence"/>
</dbReference>
<evidence type="ECO:0000313" key="4">
    <source>
        <dbReference type="Proteomes" id="UP001331761"/>
    </source>
</evidence>
<keyword evidence="4" id="KW-1185">Reference proteome</keyword>
<keyword evidence="1" id="KW-0175">Coiled coil</keyword>
<gene>
    <name evidence="3" type="ORF">GCK32_014210</name>
</gene>
<feature type="coiled-coil region" evidence="1">
    <location>
        <begin position="20"/>
        <end position="54"/>
    </location>
</feature>
<feature type="region of interest" description="Disordered" evidence="2">
    <location>
        <begin position="1"/>
        <end position="20"/>
    </location>
</feature>
<reference evidence="3 4" key="1">
    <citation type="submission" date="2019-10" db="EMBL/GenBank/DDBJ databases">
        <title>Assembly and Annotation for the nematode Trichostrongylus colubriformis.</title>
        <authorList>
            <person name="Martin J."/>
        </authorList>
    </citation>
    <scope>NUCLEOTIDE SEQUENCE [LARGE SCALE GENOMIC DNA]</scope>
    <source>
        <strain evidence="3">G859</strain>
        <tissue evidence="3">Whole worm</tissue>
    </source>
</reference>
<feature type="non-terminal residue" evidence="3">
    <location>
        <position position="1"/>
    </location>
</feature>
<organism evidence="3 4">
    <name type="scientific">Trichostrongylus colubriformis</name>
    <name type="common">Black scour worm</name>
    <dbReference type="NCBI Taxonomy" id="6319"/>
    <lineage>
        <taxon>Eukaryota</taxon>
        <taxon>Metazoa</taxon>
        <taxon>Ecdysozoa</taxon>
        <taxon>Nematoda</taxon>
        <taxon>Chromadorea</taxon>
        <taxon>Rhabditida</taxon>
        <taxon>Rhabditina</taxon>
        <taxon>Rhabditomorpha</taxon>
        <taxon>Strongyloidea</taxon>
        <taxon>Trichostrongylidae</taxon>
        <taxon>Trichostrongylus</taxon>
    </lineage>
</organism>
<protein>
    <submittedName>
        <fullName evidence="3">Uncharacterized protein</fullName>
    </submittedName>
</protein>
<comment type="caution">
    <text evidence="3">The sequence shown here is derived from an EMBL/GenBank/DDBJ whole genome shotgun (WGS) entry which is preliminary data.</text>
</comment>
<accession>A0AAN8F1R0</accession>
<feature type="compositionally biased region" description="Basic and acidic residues" evidence="2">
    <location>
        <begin position="1"/>
        <end position="10"/>
    </location>
</feature>
<evidence type="ECO:0000256" key="1">
    <source>
        <dbReference type="SAM" id="Coils"/>
    </source>
</evidence>
<dbReference type="AlphaFoldDB" id="A0AAN8F1R0"/>
<dbReference type="EMBL" id="WIXE01020638">
    <property type="protein sequence ID" value="KAK5969065.1"/>
    <property type="molecule type" value="Genomic_DNA"/>
</dbReference>
<evidence type="ECO:0000256" key="2">
    <source>
        <dbReference type="SAM" id="MobiDB-lite"/>
    </source>
</evidence>
<name>A0AAN8F1R0_TRICO</name>
<evidence type="ECO:0000313" key="3">
    <source>
        <dbReference type="EMBL" id="KAK5969065.1"/>
    </source>
</evidence>
<feature type="non-terminal residue" evidence="3">
    <location>
        <position position="69"/>
    </location>
</feature>
<proteinExistence type="predicted"/>